<dbReference type="PANTHER" id="PTHR14931:SF2">
    <property type="entry name" value="LIGAND DEPENDENT NUCLEAR RECEPTOR COREPRESSOR"/>
    <property type="match status" value="1"/>
</dbReference>
<dbReference type="Proteomes" id="UP001221898">
    <property type="component" value="Unassembled WGS sequence"/>
</dbReference>
<feature type="compositionally biased region" description="Polar residues" evidence="1">
    <location>
        <begin position="931"/>
        <end position="940"/>
    </location>
</feature>
<gene>
    <name evidence="2" type="ORF">AAFF_G00138340</name>
</gene>
<protein>
    <submittedName>
        <fullName evidence="2">Uncharacterized protein</fullName>
    </submittedName>
</protein>
<dbReference type="AlphaFoldDB" id="A0AAD7X2Q3"/>
<feature type="compositionally biased region" description="Basic and acidic residues" evidence="1">
    <location>
        <begin position="403"/>
        <end position="419"/>
    </location>
</feature>
<name>A0AAD7X2Q3_9TELE</name>
<proteinExistence type="predicted"/>
<feature type="region of interest" description="Disordered" evidence="1">
    <location>
        <begin position="123"/>
        <end position="150"/>
    </location>
</feature>
<reference evidence="2" key="1">
    <citation type="journal article" date="2023" name="Science">
        <title>Genome structures resolve the early diversification of teleost fishes.</title>
        <authorList>
            <person name="Parey E."/>
            <person name="Louis A."/>
            <person name="Montfort J."/>
            <person name="Bouchez O."/>
            <person name="Roques C."/>
            <person name="Iampietro C."/>
            <person name="Lluch J."/>
            <person name="Castinel A."/>
            <person name="Donnadieu C."/>
            <person name="Desvignes T."/>
            <person name="Floi Bucao C."/>
            <person name="Jouanno E."/>
            <person name="Wen M."/>
            <person name="Mejri S."/>
            <person name="Dirks R."/>
            <person name="Jansen H."/>
            <person name="Henkel C."/>
            <person name="Chen W.J."/>
            <person name="Zahm M."/>
            <person name="Cabau C."/>
            <person name="Klopp C."/>
            <person name="Thompson A.W."/>
            <person name="Robinson-Rechavi M."/>
            <person name="Braasch I."/>
            <person name="Lecointre G."/>
            <person name="Bobe J."/>
            <person name="Postlethwait J.H."/>
            <person name="Berthelot C."/>
            <person name="Roest Crollius H."/>
            <person name="Guiguen Y."/>
        </authorList>
    </citation>
    <scope>NUCLEOTIDE SEQUENCE</scope>
    <source>
        <strain evidence="2">NC1722</strain>
    </source>
</reference>
<dbReference type="EMBL" id="JAINUG010000002">
    <property type="protein sequence ID" value="KAJ8418125.1"/>
    <property type="molecule type" value="Genomic_DNA"/>
</dbReference>
<keyword evidence="3" id="KW-1185">Reference proteome</keyword>
<sequence>MSFSDSLDRSLAKVRDLQSTSTLEQFMSKLCLHHQRQIVDALGFLQTEVKAVAASCCTEQSAPEAPAETDCSPVLQEESADFPCTGQRAVAATAAASRNASLETANLPNASLSVLQLTPERAGATDSADEVYSSQTRSDPLDLRKSVPGDTRGSSFLFSDAKCEFQPPNRIFRRRNARKSTRGHAYIEECCELKTVRTLAGKPGTSDKGNCPAPVLENNSSVTPKPALSKPESVPPVDIPFAGGCGETFGQKAMSEQLMEKEIVGDDVAVVRDSDLIPVETSQTGQPPFREQTPPHAPVLSSLVGQQTTETETEGEGGERQEEGEKSQSEEPLAPCFDKEVVQADKNKEDDCGDQLEMKVAETVQPEDDLPDPAAAADEEAGDEAAGPSAEMDRLKVPNRPAHPKEKPATTSVEREIPGDSKASVGNTLEKCRKMPLAREKSNSGMSTKPMSSATLMKHKKVVLRSQRSATLLASGAKEESEQNRVDCGIKARVEKSSQSQKRDLDPFGVQKLDLSAPNPPKFLQALRGEEHQQQIASLNSKYDKMQRGWVQLDKEGQPAPRHRNKADRLKEIWKSKRRIRKPRPLDQQKYSPVQMLFMKTFDLTSICRWFLQTTETKSLVIVKKVNTRLPSETQLCFHSSSVGSSHGVFPSLQAERLKKHLKKFAIASPVKSNARNQKLIAKAWEQDGLCSKGKEKIKELTSATRISTKPYSHPCKPQTQAVESQKAVATVKSPASARILRKYSNIREKLHVQQHALKPKEIESVCVKPSISPKPVSKPKASTEQGKKIAPAERNSVKEPHASKNMKADSLSSSKRDALKKVVKQKGSRSSCSGTSLKILGKKDPKLLKRVPAAPRPRKAPARSPAASRLKRRAVVPTRASRLTGMQRARLVKAVPQKAADSKVHLKTPLRSKVLESAAVQPQRPEALPSPSQDQVLTRSQRKIEATPSTSGASKPATKRTQELTPTPAKRTRTSLLK</sequence>
<feature type="compositionally biased region" description="Acidic residues" evidence="1">
    <location>
        <begin position="365"/>
        <end position="383"/>
    </location>
</feature>
<comment type="caution">
    <text evidence="2">The sequence shown here is derived from an EMBL/GenBank/DDBJ whole genome shotgun (WGS) entry which is preliminary data.</text>
</comment>
<accession>A0AAD7X2Q3</accession>
<feature type="compositionally biased region" description="Basic and acidic residues" evidence="1">
    <location>
        <begin position="337"/>
        <end position="360"/>
    </location>
</feature>
<dbReference type="InterPro" id="IPR028104">
    <property type="entry name" value="DUF4553"/>
</dbReference>
<dbReference type="PANTHER" id="PTHR14931">
    <property type="entry name" value="GENE 340-RELATED"/>
    <property type="match status" value="1"/>
</dbReference>
<feature type="region of interest" description="Disordered" evidence="1">
    <location>
        <begin position="918"/>
        <end position="979"/>
    </location>
</feature>
<feature type="region of interest" description="Disordered" evidence="1">
    <location>
        <begin position="769"/>
        <end position="877"/>
    </location>
</feature>
<evidence type="ECO:0000313" key="2">
    <source>
        <dbReference type="EMBL" id="KAJ8418125.1"/>
    </source>
</evidence>
<feature type="region of interest" description="Disordered" evidence="1">
    <location>
        <begin position="201"/>
        <end position="235"/>
    </location>
</feature>
<evidence type="ECO:0000256" key="1">
    <source>
        <dbReference type="SAM" id="MobiDB-lite"/>
    </source>
</evidence>
<feature type="compositionally biased region" description="Basic and acidic residues" evidence="1">
    <location>
        <begin position="317"/>
        <end position="329"/>
    </location>
</feature>
<dbReference type="Pfam" id="PF15090">
    <property type="entry name" value="DUF4553"/>
    <property type="match status" value="1"/>
</dbReference>
<feature type="region of interest" description="Disordered" evidence="1">
    <location>
        <begin position="275"/>
        <end position="462"/>
    </location>
</feature>
<organism evidence="2 3">
    <name type="scientific">Aldrovandia affinis</name>
    <dbReference type="NCBI Taxonomy" id="143900"/>
    <lineage>
        <taxon>Eukaryota</taxon>
        <taxon>Metazoa</taxon>
        <taxon>Chordata</taxon>
        <taxon>Craniata</taxon>
        <taxon>Vertebrata</taxon>
        <taxon>Euteleostomi</taxon>
        <taxon>Actinopterygii</taxon>
        <taxon>Neopterygii</taxon>
        <taxon>Teleostei</taxon>
        <taxon>Notacanthiformes</taxon>
        <taxon>Halosauridae</taxon>
        <taxon>Aldrovandia</taxon>
    </lineage>
</organism>
<evidence type="ECO:0000313" key="3">
    <source>
        <dbReference type="Proteomes" id="UP001221898"/>
    </source>
</evidence>
<feature type="compositionally biased region" description="Basic and acidic residues" evidence="1">
    <location>
        <begin position="786"/>
        <end position="803"/>
    </location>
</feature>
<feature type="compositionally biased region" description="Basic and acidic residues" evidence="1">
    <location>
        <begin position="430"/>
        <end position="442"/>
    </location>
</feature>
<feature type="compositionally biased region" description="Low complexity" evidence="1">
    <location>
        <begin position="769"/>
        <end position="781"/>
    </location>
</feature>
<feature type="compositionally biased region" description="Polar residues" evidence="1">
    <location>
        <begin position="443"/>
        <end position="455"/>
    </location>
</feature>